<organism evidence="2 3">
    <name type="scientific">Dictyobacter halimunensis</name>
    <dbReference type="NCBI Taxonomy" id="3026934"/>
    <lineage>
        <taxon>Bacteria</taxon>
        <taxon>Bacillati</taxon>
        <taxon>Chloroflexota</taxon>
        <taxon>Ktedonobacteria</taxon>
        <taxon>Ktedonobacterales</taxon>
        <taxon>Dictyobacteraceae</taxon>
        <taxon>Dictyobacter</taxon>
    </lineage>
</organism>
<dbReference type="SUPFAM" id="SSF52540">
    <property type="entry name" value="P-loop containing nucleoside triphosphate hydrolases"/>
    <property type="match status" value="1"/>
</dbReference>
<dbReference type="Gene3D" id="1.25.40.10">
    <property type="entry name" value="Tetratricopeptide repeat domain"/>
    <property type="match status" value="2"/>
</dbReference>
<proteinExistence type="predicted"/>
<protein>
    <submittedName>
        <fullName evidence="2">LuxR family transcriptional regulator</fullName>
    </submittedName>
</protein>
<reference evidence="2 3" key="1">
    <citation type="submission" date="2023-02" db="EMBL/GenBank/DDBJ databases">
        <title>Dictyobacter halimunensis sp. nov., a new member of the class Ktedonobacteria from forest soil in a geothermal area.</title>
        <authorList>
            <person name="Rachmania M.K."/>
            <person name="Ningsih F."/>
            <person name="Sakai Y."/>
            <person name="Yabe S."/>
            <person name="Yokota A."/>
            <person name="Sjamsuridzal W."/>
        </authorList>
    </citation>
    <scope>NUCLEOTIDE SEQUENCE [LARGE SCALE GENOMIC DNA]</scope>
    <source>
        <strain evidence="2 3">S3.2.2.5</strain>
    </source>
</reference>
<keyword evidence="3" id="KW-1185">Reference proteome</keyword>
<dbReference type="PANTHER" id="PTHR47691:SF3">
    <property type="entry name" value="HTH-TYPE TRANSCRIPTIONAL REGULATOR RV0890C-RELATED"/>
    <property type="match status" value="1"/>
</dbReference>
<feature type="domain" description="Guanylate cyclase" evidence="1">
    <location>
        <begin position="11"/>
        <end position="123"/>
    </location>
</feature>
<name>A0ABQ6G370_9CHLR</name>
<dbReference type="InterPro" id="IPR058852">
    <property type="entry name" value="HTH_77"/>
</dbReference>
<dbReference type="Proteomes" id="UP001344906">
    <property type="component" value="Unassembled WGS sequence"/>
</dbReference>
<dbReference type="InterPro" id="IPR027417">
    <property type="entry name" value="P-loop_NTPase"/>
</dbReference>
<dbReference type="Gene3D" id="3.40.50.300">
    <property type="entry name" value="P-loop containing nucleotide triphosphate hydrolases"/>
    <property type="match status" value="1"/>
</dbReference>
<evidence type="ECO:0000259" key="1">
    <source>
        <dbReference type="PROSITE" id="PS50125"/>
    </source>
</evidence>
<evidence type="ECO:0000313" key="2">
    <source>
        <dbReference type="EMBL" id="GLV60965.1"/>
    </source>
</evidence>
<dbReference type="Gene3D" id="3.30.70.1230">
    <property type="entry name" value="Nucleotide cyclase"/>
    <property type="match status" value="1"/>
</dbReference>
<dbReference type="Pfam" id="PF25872">
    <property type="entry name" value="HTH_77"/>
    <property type="match status" value="1"/>
</dbReference>
<gene>
    <name evidence="2" type="ORF">KDH_77830</name>
</gene>
<dbReference type="CDD" id="cd07302">
    <property type="entry name" value="CHD"/>
    <property type="match status" value="1"/>
</dbReference>
<dbReference type="SUPFAM" id="SSF55073">
    <property type="entry name" value="Nucleotide cyclase"/>
    <property type="match status" value="1"/>
</dbReference>
<evidence type="ECO:0000313" key="3">
    <source>
        <dbReference type="Proteomes" id="UP001344906"/>
    </source>
</evidence>
<dbReference type="PROSITE" id="PS50125">
    <property type="entry name" value="GUANYLATE_CYCLASE_2"/>
    <property type="match status" value="1"/>
</dbReference>
<dbReference type="SMART" id="SM00044">
    <property type="entry name" value="CYCc"/>
    <property type="match status" value="1"/>
</dbReference>
<sequence>MMRQFPVGTLTLLFTDIEGSTRLLRQLGRQYADMLRECRRLMRAAFAHSQGFEVDTQGDAFFVVFERASDAIMAAVIAQHSLAEAQWPEDVTVRVRMGIHTGEPQAVEEGYVGLDVHHAARIMSAAHGGQVLLSQATHDLLDNDLPDEVGMQDLGSYHLKDIPGQSQLFQLVIPGLPSTFPAPATAGSRRSLRPLPRPSASFVGREQEVEILCQQLLRPAVRLLTLIGIAGVGKTRLALQVAGTLAERFANEVCFVALEEAHSSDEVLSTLARALGIQEEQGTPLLEQIQTVLADQPLLLVLDNFEHVLSARLAVAELLTSCPGLKILVTSRTMLHLQAEHLFEVQPLPLPNPEQVTDLASLSHSAAIALFVQRAQALQPAFELTAENAPDILRICGRLDGIPLAIELAAAQSRYFTTAQLLEHLQQESMQLQGKVQDIPARQRTLQQAIDWSYDLLEPAEQRVFRRLSVCPAAITREAAEQICRAAGPLDTPLNELLENLVDKSMLQRRGGNGEARFWQLRTLRTYGSTRLAETSEMDATLSALGRYSVARCEEIAPRLAGAEQVFWLDQLDQGYENIRVASAWLLNDHNPDPTRVEQAQRLGVALMRYWEIRGYFEEGASLLTQALASQQEVPATVRAQALHSAGFLALMLSQVPQAEAFLRESQLLFRESGDKSAMAAILRLQGNLALTKNSYKVARRLLEEALIIDREGGNMRRAASTRIALAQTAIAQGSYSKAYALLEENLAEYASLGEQDSTAYPLYYMARTLFLSDHNLAKAQELVEDSLNLFRAVGNRRLVAHALDLQANILMGRKDRQAALLLDESSQLFKAVADPMGRAEVLISQGRLAASRNSWQQARSSYEESLAILQQLEAKELIASGLEGYGSVLVAQQAPERAIQCWGLAASIRSTIVAPMPPIYRSSYRQALSLARTQLDPTRFQATWQDGSQATLASLLP</sequence>
<dbReference type="InterPro" id="IPR029787">
    <property type="entry name" value="Nucleotide_cyclase"/>
</dbReference>
<dbReference type="InterPro" id="IPR049945">
    <property type="entry name" value="AAA_22"/>
</dbReference>
<dbReference type="Pfam" id="PF13401">
    <property type="entry name" value="AAA_22"/>
    <property type="match status" value="1"/>
</dbReference>
<dbReference type="PRINTS" id="PR00364">
    <property type="entry name" value="DISEASERSIST"/>
</dbReference>
<dbReference type="EMBL" id="BSRI01000002">
    <property type="protein sequence ID" value="GLV60965.1"/>
    <property type="molecule type" value="Genomic_DNA"/>
</dbReference>
<comment type="caution">
    <text evidence="2">The sequence shown here is derived from an EMBL/GenBank/DDBJ whole genome shotgun (WGS) entry which is preliminary data.</text>
</comment>
<accession>A0ABQ6G370</accession>
<dbReference type="SUPFAM" id="SSF48452">
    <property type="entry name" value="TPR-like"/>
    <property type="match status" value="2"/>
</dbReference>
<dbReference type="RefSeq" id="WP_338258214.1">
    <property type="nucleotide sequence ID" value="NZ_BSRI01000002.1"/>
</dbReference>
<dbReference type="PANTHER" id="PTHR47691">
    <property type="entry name" value="REGULATOR-RELATED"/>
    <property type="match status" value="1"/>
</dbReference>
<dbReference type="Pfam" id="PF00211">
    <property type="entry name" value="Guanylate_cyc"/>
    <property type="match status" value="1"/>
</dbReference>
<dbReference type="InterPro" id="IPR001054">
    <property type="entry name" value="A/G_cyclase"/>
</dbReference>
<dbReference type="InterPro" id="IPR011990">
    <property type="entry name" value="TPR-like_helical_dom_sf"/>
</dbReference>